<gene>
    <name evidence="2" type="ORF">AB3X52_11965</name>
</gene>
<evidence type="ECO:0008006" key="4">
    <source>
        <dbReference type="Google" id="ProtNLM"/>
    </source>
</evidence>
<dbReference type="Proteomes" id="UP001556631">
    <property type="component" value="Unassembled WGS sequence"/>
</dbReference>
<organism evidence="2 3">
    <name type="scientific">Nocardioides eburneus</name>
    <dbReference type="NCBI Taxonomy" id="3231482"/>
    <lineage>
        <taxon>Bacteria</taxon>
        <taxon>Bacillati</taxon>
        <taxon>Actinomycetota</taxon>
        <taxon>Actinomycetes</taxon>
        <taxon>Propionibacteriales</taxon>
        <taxon>Nocardioidaceae</taxon>
        <taxon>Nocardioides</taxon>
    </lineage>
</organism>
<feature type="compositionally biased region" description="Basic residues" evidence="1">
    <location>
        <begin position="185"/>
        <end position="194"/>
    </location>
</feature>
<feature type="compositionally biased region" description="Gly residues" evidence="1">
    <location>
        <begin position="128"/>
        <end position="138"/>
    </location>
</feature>
<reference evidence="2 3" key="1">
    <citation type="submission" date="2024-07" db="EMBL/GenBank/DDBJ databases">
        <authorList>
            <person name="Lee S."/>
            <person name="Kang M."/>
        </authorList>
    </citation>
    <scope>NUCLEOTIDE SEQUENCE [LARGE SCALE GENOMIC DNA]</scope>
    <source>
        <strain evidence="2 3">DS6</strain>
    </source>
</reference>
<accession>A0ABV3SZG5</accession>
<feature type="compositionally biased region" description="Gly residues" evidence="1">
    <location>
        <begin position="154"/>
        <end position="166"/>
    </location>
</feature>
<proteinExistence type="predicted"/>
<protein>
    <recommendedName>
        <fullName evidence="4">Translation initiation factor IF-2</fullName>
    </recommendedName>
</protein>
<name>A0ABV3SZG5_9ACTN</name>
<evidence type="ECO:0000256" key="1">
    <source>
        <dbReference type="SAM" id="MobiDB-lite"/>
    </source>
</evidence>
<sequence length="223" mass="21530">MSTDPLERLRVDVPTLEPDPVLLSRLAAASAAASASTRPVHGPGTTLPRMLLAAASVAAVAVTAWGVSHLPGGGSPPTPVQSPGRAPHSPSSSPDRDGGTVPGASTGPDDDVPTSPASGPLPGIDPGTAGGSDPGGSGAAPPSTGAPGPTVSTGPGGDTSGTGHGRSGSDQGRHLGQQKNAGKGHPTKPTKPTKTHTSTQSNTAGAHTPRAVTGPEKSPKTTP</sequence>
<dbReference type="RefSeq" id="WP_367994309.1">
    <property type="nucleotide sequence ID" value="NZ_JBFPJR010000019.1"/>
</dbReference>
<dbReference type="EMBL" id="JBFPJR010000019">
    <property type="protein sequence ID" value="MEX0428337.1"/>
    <property type="molecule type" value="Genomic_DNA"/>
</dbReference>
<evidence type="ECO:0000313" key="2">
    <source>
        <dbReference type="EMBL" id="MEX0428337.1"/>
    </source>
</evidence>
<feature type="region of interest" description="Disordered" evidence="1">
    <location>
        <begin position="71"/>
        <end position="223"/>
    </location>
</feature>
<evidence type="ECO:0000313" key="3">
    <source>
        <dbReference type="Proteomes" id="UP001556631"/>
    </source>
</evidence>
<feature type="compositionally biased region" description="Low complexity" evidence="1">
    <location>
        <begin position="139"/>
        <end position="153"/>
    </location>
</feature>
<comment type="caution">
    <text evidence="2">The sequence shown here is derived from an EMBL/GenBank/DDBJ whole genome shotgun (WGS) entry which is preliminary data.</text>
</comment>
<keyword evidence="3" id="KW-1185">Reference proteome</keyword>